<keyword evidence="3" id="KW-1185">Reference proteome</keyword>
<keyword evidence="1" id="KW-0812">Transmembrane</keyword>
<evidence type="ECO:0000256" key="1">
    <source>
        <dbReference type="SAM" id="Phobius"/>
    </source>
</evidence>
<keyword evidence="1" id="KW-0472">Membrane</keyword>
<accession>A0AAV4JI20</accession>
<gene>
    <name evidence="2" type="ORF">ElyMa_006937100</name>
</gene>
<sequence>MLTPLMKWSTTAFRTASSSPVSLAITPRKTRTGGLFSTFALWTIKHKIPTRAAAALVVAVEVVVAVVVVVVVVVELVVEVVQLVVVVVVVIVVVVVVV</sequence>
<protein>
    <submittedName>
        <fullName evidence="2">Uncharacterized protein</fullName>
    </submittedName>
</protein>
<feature type="transmembrane region" description="Helical" evidence="1">
    <location>
        <begin position="80"/>
        <end position="97"/>
    </location>
</feature>
<feature type="transmembrane region" description="Helical" evidence="1">
    <location>
        <begin position="52"/>
        <end position="74"/>
    </location>
</feature>
<evidence type="ECO:0000313" key="2">
    <source>
        <dbReference type="EMBL" id="GFS21910.1"/>
    </source>
</evidence>
<evidence type="ECO:0000313" key="3">
    <source>
        <dbReference type="Proteomes" id="UP000762676"/>
    </source>
</evidence>
<dbReference type="AlphaFoldDB" id="A0AAV4JI20"/>
<dbReference type="Proteomes" id="UP000762676">
    <property type="component" value="Unassembled WGS sequence"/>
</dbReference>
<dbReference type="EMBL" id="BMAT01013874">
    <property type="protein sequence ID" value="GFS21910.1"/>
    <property type="molecule type" value="Genomic_DNA"/>
</dbReference>
<name>A0AAV4JI20_9GAST</name>
<proteinExistence type="predicted"/>
<organism evidence="2 3">
    <name type="scientific">Elysia marginata</name>
    <dbReference type="NCBI Taxonomy" id="1093978"/>
    <lineage>
        <taxon>Eukaryota</taxon>
        <taxon>Metazoa</taxon>
        <taxon>Spiralia</taxon>
        <taxon>Lophotrochozoa</taxon>
        <taxon>Mollusca</taxon>
        <taxon>Gastropoda</taxon>
        <taxon>Heterobranchia</taxon>
        <taxon>Euthyneura</taxon>
        <taxon>Panpulmonata</taxon>
        <taxon>Sacoglossa</taxon>
        <taxon>Placobranchoidea</taxon>
        <taxon>Plakobranchidae</taxon>
        <taxon>Elysia</taxon>
    </lineage>
</organism>
<keyword evidence="1" id="KW-1133">Transmembrane helix</keyword>
<reference evidence="2 3" key="1">
    <citation type="journal article" date="2021" name="Elife">
        <title>Chloroplast acquisition without the gene transfer in kleptoplastic sea slugs, Plakobranchus ocellatus.</title>
        <authorList>
            <person name="Maeda T."/>
            <person name="Takahashi S."/>
            <person name="Yoshida T."/>
            <person name="Shimamura S."/>
            <person name="Takaki Y."/>
            <person name="Nagai Y."/>
            <person name="Toyoda A."/>
            <person name="Suzuki Y."/>
            <person name="Arimoto A."/>
            <person name="Ishii H."/>
            <person name="Satoh N."/>
            <person name="Nishiyama T."/>
            <person name="Hasebe M."/>
            <person name="Maruyama T."/>
            <person name="Minagawa J."/>
            <person name="Obokata J."/>
            <person name="Shigenobu S."/>
        </authorList>
    </citation>
    <scope>NUCLEOTIDE SEQUENCE [LARGE SCALE GENOMIC DNA]</scope>
</reference>
<comment type="caution">
    <text evidence="2">The sequence shown here is derived from an EMBL/GenBank/DDBJ whole genome shotgun (WGS) entry which is preliminary data.</text>
</comment>